<feature type="compositionally biased region" description="Basic and acidic residues" evidence="1">
    <location>
        <begin position="76"/>
        <end position="91"/>
    </location>
</feature>
<evidence type="ECO:0000313" key="2">
    <source>
        <dbReference type="EMBL" id="GBP30573.1"/>
    </source>
</evidence>
<comment type="caution">
    <text evidence="2">The sequence shown here is derived from an EMBL/GenBank/DDBJ whole genome shotgun (WGS) entry which is preliminary data.</text>
</comment>
<keyword evidence="3" id="KW-1185">Reference proteome</keyword>
<proteinExistence type="predicted"/>
<accession>A0A4C1UVQ5</accession>
<reference evidence="2 3" key="1">
    <citation type="journal article" date="2019" name="Commun. Biol.">
        <title>The bagworm genome reveals a unique fibroin gene that provides high tensile strength.</title>
        <authorList>
            <person name="Kono N."/>
            <person name="Nakamura H."/>
            <person name="Ohtoshi R."/>
            <person name="Tomita M."/>
            <person name="Numata K."/>
            <person name="Arakawa K."/>
        </authorList>
    </citation>
    <scope>NUCLEOTIDE SEQUENCE [LARGE SCALE GENOMIC DNA]</scope>
</reference>
<name>A0A4C1UVQ5_EUMVA</name>
<dbReference type="Proteomes" id="UP000299102">
    <property type="component" value="Unassembled WGS sequence"/>
</dbReference>
<dbReference type="AlphaFoldDB" id="A0A4C1UVQ5"/>
<evidence type="ECO:0000313" key="3">
    <source>
        <dbReference type="Proteomes" id="UP000299102"/>
    </source>
</evidence>
<protein>
    <submittedName>
        <fullName evidence="2">Uncharacterized protein</fullName>
    </submittedName>
</protein>
<organism evidence="2 3">
    <name type="scientific">Eumeta variegata</name>
    <name type="common">Bagworm moth</name>
    <name type="synonym">Eumeta japonica</name>
    <dbReference type="NCBI Taxonomy" id="151549"/>
    <lineage>
        <taxon>Eukaryota</taxon>
        <taxon>Metazoa</taxon>
        <taxon>Ecdysozoa</taxon>
        <taxon>Arthropoda</taxon>
        <taxon>Hexapoda</taxon>
        <taxon>Insecta</taxon>
        <taxon>Pterygota</taxon>
        <taxon>Neoptera</taxon>
        <taxon>Endopterygota</taxon>
        <taxon>Lepidoptera</taxon>
        <taxon>Glossata</taxon>
        <taxon>Ditrysia</taxon>
        <taxon>Tineoidea</taxon>
        <taxon>Psychidae</taxon>
        <taxon>Oiketicinae</taxon>
        <taxon>Eumeta</taxon>
    </lineage>
</organism>
<sequence length="91" mass="9920">MLRSTIGARGQTRQQQFGGRRCSGRATRISVPRFPFTGLVRGAARAPPPPAGAHRSPPRRRNLAVKHSGYSASRSKPCDPKSRQLTDVRDG</sequence>
<dbReference type="EMBL" id="BGZK01000234">
    <property type="protein sequence ID" value="GBP30573.1"/>
    <property type="molecule type" value="Genomic_DNA"/>
</dbReference>
<feature type="region of interest" description="Disordered" evidence="1">
    <location>
        <begin position="1"/>
        <end position="91"/>
    </location>
</feature>
<evidence type="ECO:0000256" key="1">
    <source>
        <dbReference type="SAM" id="MobiDB-lite"/>
    </source>
</evidence>
<gene>
    <name evidence="2" type="ORF">EVAR_94754_1</name>
</gene>
<feature type="compositionally biased region" description="Low complexity" evidence="1">
    <location>
        <begin position="7"/>
        <end position="20"/>
    </location>
</feature>